<dbReference type="PANTHER" id="PTHR46211:SF14">
    <property type="entry name" value="GLYCEROPHOSPHODIESTER PHOSPHODIESTERASE"/>
    <property type="match status" value="1"/>
</dbReference>
<name>A0A9D1H110_9FIRM</name>
<evidence type="ECO:0000256" key="1">
    <source>
        <dbReference type="SAM" id="SignalP"/>
    </source>
</evidence>
<feature type="domain" description="GP-PDE" evidence="2">
    <location>
        <begin position="62"/>
        <end position="296"/>
    </location>
</feature>
<dbReference type="Gene3D" id="3.20.20.190">
    <property type="entry name" value="Phosphatidylinositol (PI) phosphodiesterase"/>
    <property type="match status" value="1"/>
</dbReference>
<dbReference type="PANTHER" id="PTHR46211">
    <property type="entry name" value="GLYCEROPHOSPHORYL DIESTER PHOSPHODIESTERASE"/>
    <property type="match status" value="1"/>
</dbReference>
<reference evidence="3" key="2">
    <citation type="journal article" date="2021" name="PeerJ">
        <title>Extensive microbial diversity within the chicken gut microbiome revealed by metagenomics and culture.</title>
        <authorList>
            <person name="Gilroy R."/>
            <person name="Ravi A."/>
            <person name="Getino M."/>
            <person name="Pursley I."/>
            <person name="Horton D.L."/>
            <person name="Alikhan N.F."/>
            <person name="Baker D."/>
            <person name="Gharbi K."/>
            <person name="Hall N."/>
            <person name="Watson M."/>
            <person name="Adriaenssens E.M."/>
            <person name="Foster-Nyarko E."/>
            <person name="Jarju S."/>
            <person name="Secka A."/>
            <person name="Antonio M."/>
            <person name="Oren A."/>
            <person name="Chaudhuri R.R."/>
            <person name="La Ragione R."/>
            <person name="Hildebrand F."/>
            <person name="Pallen M.J."/>
        </authorList>
    </citation>
    <scope>NUCLEOTIDE SEQUENCE</scope>
    <source>
        <strain evidence="3">CHK181-108</strain>
    </source>
</reference>
<organism evidence="3 4">
    <name type="scientific">Candidatus Ornithomonoglobus intestinigallinarum</name>
    <dbReference type="NCBI Taxonomy" id="2840894"/>
    <lineage>
        <taxon>Bacteria</taxon>
        <taxon>Bacillati</taxon>
        <taxon>Bacillota</taxon>
        <taxon>Clostridia</taxon>
        <taxon>Candidatus Ornithomonoglobus</taxon>
    </lineage>
</organism>
<dbReference type="SUPFAM" id="SSF51695">
    <property type="entry name" value="PLC-like phosphodiesterases"/>
    <property type="match status" value="1"/>
</dbReference>
<evidence type="ECO:0000313" key="3">
    <source>
        <dbReference type="EMBL" id="HIT84535.1"/>
    </source>
</evidence>
<dbReference type="GO" id="GO:0006629">
    <property type="term" value="P:lipid metabolic process"/>
    <property type="evidence" value="ECO:0007669"/>
    <property type="project" value="InterPro"/>
</dbReference>
<protein>
    <recommendedName>
        <fullName evidence="2">GP-PDE domain-containing protein</fullName>
    </recommendedName>
</protein>
<dbReference type="InterPro" id="IPR030395">
    <property type="entry name" value="GP_PDE_dom"/>
</dbReference>
<dbReference type="EMBL" id="DVLU01000011">
    <property type="protein sequence ID" value="HIT84535.1"/>
    <property type="molecule type" value="Genomic_DNA"/>
</dbReference>
<dbReference type="InterPro" id="IPR017946">
    <property type="entry name" value="PLC-like_Pdiesterase_TIM-brl"/>
</dbReference>
<feature type="chain" id="PRO_5039301507" description="GP-PDE domain-containing protein" evidence="1">
    <location>
        <begin position="18"/>
        <end position="300"/>
    </location>
</feature>
<evidence type="ECO:0000313" key="4">
    <source>
        <dbReference type="Proteomes" id="UP000824165"/>
    </source>
</evidence>
<dbReference type="Pfam" id="PF03009">
    <property type="entry name" value="GDPD"/>
    <property type="match status" value="1"/>
</dbReference>
<proteinExistence type="predicted"/>
<reference evidence="3" key="1">
    <citation type="submission" date="2020-10" db="EMBL/GenBank/DDBJ databases">
        <authorList>
            <person name="Gilroy R."/>
        </authorList>
    </citation>
    <scope>NUCLEOTIDE SEQUENCE</scope>
    <source>
        <strain evidence="3">CHK181-108</strain>
    </source>
</reference>
<accession>A0A9D1H110</accession>
<gene>
    <name evidence="3" type="ORF">IAA60_01385</name>
</gene>
<dbReference type="GO" id="GO:0008081">
    <property type="term" value="F:phosphoric diester hydrolase activity"/>
    <property type="evidence" value="ECO:0007669"/>
    <property type="project" value="InterPro"/>
</dbReference>
<sequence>MRKRLWLLAVLMFVLSAADTFLSPSAERPRAVAEEAQLTLPQETPAAFEVSDEPIFPDYYTDRFAAHRGLSDHAPENSIPAFELAGKSGFWGIETDITETLDGVFMCMHDDEIDRTTTGSGTVEEHTYSELMQFDIDYGNDIEDYEHLKIPTMIEYLNICVIYDCVPVIEIKKINDYESFLKTIEDSGLMNRCIISGGIEDLEKIRELNQTIPLMVVGYSNKPYTFYTDLITRLPQNSGILYDYHSVDSAVVQEVHSKGLIIGVWTLDSGEEAAEYMSYGVDFVVTNHIPGLTQMINTNE</sequence>
<dbReference type="Proteomes" id="UP000824165">
    <property type="component" value="Unassembled WGS sequence"/>
</dbReference>
<dbReference type="PROSITE" id="PS51704">
    <property type="entry name" value="GP_PDE"/>
    <property type="match status" value="1"/>
</dbReference>
<evidence type="ECO:0000259" key="2">
    <source>
        <dbReference type="PROSITE" id="PS51704"/>
    </source>
</evidence>
<keyword evidence="1" id="KW-0732">Signal</keyword>
<dbReference type="AlphaFoldDB" id="A0A9D1H110"/>
<feature type="signal peptide" evidence="1">
    <location>
        <begin position="1"/>
        <end position="17"/>
    </location>
</feature>
<comment type="caution">
    <text evidence="3">The sequence shown here is derived from an EMBL/GenBank/DDBJ whole genome shotgun (WGS) entry which is preliminary data.</text>
</comment>